<feature type="compositionally biased region" description="Polar residues" evidence="2">
    <location>
        <begin position="217"/>
        <end position="242"/>
    </location>
</feature>
<dbReference type="Gene3D" id="3.30.420.10">
    <property type="entry name" value="Ribonuclease H-like superfamily/Ribonuclease H"/>
    <property type="match status" value="1"/>
</dbReference>
<dbReference type="Pfam" id="PF08284">
    <property type="entry name" value="RVP_2"/>
    <property type="match status" value="1"/>
</dbReference>
<dbReference type="PANTHER" id="PTHR45835:SF99">
    <property type="entry name" value="CHROMO DOMAIN-CONTAINING PROTEIN-RELATED"/>
    <property type="match status" value="1"/>
</dbReference>
<name>A0A699H460_TANCI</name>
<dbReference type="Pfam" id="PF00098">
    <property type="entry name" value="zf-CCHC"/>
    <property type="match status" value="1"/>
</dbReference>
<dbReference type="GO" id="GO:0003676">
    <property type="term" value="F:nucleic acid binding"/>
    <property type="evidence" value="ECO:0007669"/>
    <property type="project" value="InterPro"/>
</dbReference>
<sequence>MLPKMTTRSVGLPAAASRGGGTGDELVEVVVELEVDLVIRVMVGMGVKELQNLLPTIVAQVGNQGRGQGNGRNQNGDATNDHIQGDVRNVIENNDRMGCNYKEFLACNPQEYDGNGGFNMVEFSDLHIRSRGCCSSSFSNLGNKRIERYVYGLALQIRGMVELREPKTIQKAVRILSTLTDEALRNGSIKKNLEKRGNRGEPGKDKNVRDDNKRTRTGNAFPTTTNPVGRESTGTVPKCTTRNTHHPPGAPYRTCFNCNRPVHFAKDCKDVPRNVNLVNARNPAAKACYECGSTDHIRSTYPRLNQAQGPGGNRPNQALTINESFDVIVEMDWLSNHKAEIICHEKVVRIPLLDGKVLIVLGEKPKEKMRQLMSAKDKENEQEEIVVVRDFPKTREEREEHLRSVLELLKKERLYAKFSKCEFWMREVQFLGHVINGDGIHVDLSKIEVVKNWEAPRTPFETFDWGDEQEYAFQTLKDKLCNAPVLALPDGPPEFFSDYDCKIRYHPGKANVVADALSRKERVKPKRVPLKGDVRNLIMDEAHKSKYSVHPGAERIAIDFVTELPRTSSEHDTIWLIVDRLTKYAHFLPMREDYKMDRLAKLYLNEIIARHNVLISIIFDRDSHFTLSGRKCRSPIMWEEIREGQLIGPELVQEPTKKISQIEDRLKVVRDSQKSYANKKRKPLEFSVGDCLAQSIALERCGPLAYRLDLPEELNGIHDTFYVSNLKKCLADLTMQVPLDEIQFDAKLNFVEELMEILEREFKKLKRSRIAIVKVRWDSKRSLEFTWESKNQMKLKYPHLFGAGSS</sequence>
<dbReference type="SUPFAM" id="SSF53098">
    <property type="entry name" value="Ribonuclease H-like"/>
    <property type="match status" value="1"/>
</dbReference>
<feature type="region of interest" description="Disordered" evidence="2">
    <location>
        <begin position="64"/>
        <end position="83"/>
    </location>
</feature>
<keyword evidence="4" id="KW-0695">RNA-directed DNA polymerase</keyword>
<dbReference type="InterPro" id="IPR043502">
    <property type="entry name" value="DNA/RNA_pol_sf"/>
</dbReference>
<keyword evidence="1" id="KW-0863">Zinc-finger</keyword>
<feature type="domain" description="CCHC-type" evidence="3">
    <location>
        <begin position="255"/>
        <end position="270"/>
    </location>
</feature>
<dbReference type="InterPro" id="IPR056924">
    <property type="entry name" value="SH3_Tf2-1"/>
</dbReference>
<dbReference type="AlphaFoldDB" id="A0A699H460"/>
<proteinExistence type="predicted"/>
<dbReference type="PROSITE" id="PS50158">
    <property type="entry name" value="ZF_CCHC"/>
    <property type="match status" value="1"/>
</dbReference>
<gene>
    <name evidence="4" type="ORF">Tci_305729</name>
</gene>
<dbReference type="PANTHER" id="PTHR45835">
    <property type="entry name" value="YALI0A06105P"/>
    <property type="match status" value="1"/>
</dbReference>
<dbReference type="EMBL" id="BKCJ010102484">
    <property type="protein sequence ID" value="GEX33754.1"/>
    <property type="molecule type" value="Genomic_DNA"/>
</dbReference>
<comment type="caution">
    <text evidence="4">The sequence shown here is derived from an EMBL/GenBank/DDBJ whole genome shotgun (WGS) entry which is preliminary data.</text>
</comment>
<dbReference type="InterPro" id="IPR043128">
    <property type="entry name" value="Rev_trsase/Diguanyl_cyclase"/>
</dbReference>
<dbReference type="GO" id="GO:0008270">
    <property type="term" value="F:zinc ion binding"/>
    <property type="evidence" value="ECO:0007669"/>
    <property type="project" value="UniProtKB-KW"/>
</dbReference>
<dbReference type="SUPFAM" id="SSF56672">
    <property type="entry name" value="DNA/RNA polymerases"/>
    <property type="match status" value="1"/>
</dbReference>
<evidence type="ECO:0000256" key="1">
    <source>
        <dbReference type="PROSITE-ProRule" id="PRU00047"/>
    </source>
</evidence>
<reference evidence="4" key="1">
    <citation type="journal article" date="2019" name="Sci. Rep.">
        <title>Draft genome of Tanacetum cinerariifolium, the natural source of mosquito coil.</title>
        <authorList>
            <person name="Yamashiro T."/>
            <person name="Shiraishi A."/>
            <person name="Satake H."/>
            <person name="Nakayama K."/>
        </authorList>
    </citation>
    <scope>NUCLEOTIDE SEQUENCE</scope>
</reference>
<dbReference type="Pfam" id="PF24626">
    <property type="entry name" value="SH3_Tf2-1"/>
    <property type="match status" value="1"/>
</dbReference>
<protein>
    <submittedName>
        <fullName evidence="4">Reverse transcriptase domain-containing protein</fullName>
    </submittedName>
</protein>
<evidence type="ECO:0000259" key="3">
    <source>
        <dbReference type="PROSITE" id="PS50158"/>
    </source>
</evidence>
<feature type="region of interest" description="Disordered" evidence="2">
    <location>
        <begin position="1"/>
        <end position="21"/>
    </location>
</feature>
<dbReference type="Gene3D" id="3.30.70.270">
    <property type="match status" value="1"/>
</dbReference>
<feature type="compositionally biased region" description="Basic and acidic residues" evidence="2">
    <location>
        <begin position="191"/>
        <end position="214"/>
    </location>
</feature>
<dbReference type="InterPro" id="IPR012337">
    <property type="entry name" value="RNaseH-like_sf"/>
</dbReference>
<evidence type="ECO:0000256" key="2">
    <source>
        <dbReference type="SAM" id="MobiDB-lite"/>
    </source>
</evidence>
<dbReference type="InterPro" id="IPR036397">
    <property type="entry name" value="RNaseH_sf"/>
</dbReference>
<feature type="region of interest" description="Disordered" evidence="2">
    <location>
        <begin position="187"/>
        <end position="245"/>
    </location>
</feature>
<accession>A0A699H460</accession>
<dbReference type="InterPro" id="IPR001878">
    <property type="entry name" value="Znf_CCHC"/>
</dbReference>
<dbReference type="GO" id="GO:0003964">
    <property type="term" value="F:RNA-directed DNA polymerase activity"/>
    <property type="evidence" value="ECO:0007669"/>
    <property type="project" value="UniProtKB-KW"/>
</dbReference>
<keyword evidence="1" id="KW-0479">Metal-binding</keyword>
<evidence type="ECO:0000313" key="4">
    <source>
        <dbReference type="EMBL" id="GEX33754.1"/>
    </source>
</evidence>
<keyword evidence="4" id="KW-0808">Transferase</keyword>
<dbReference type="InterPro" id="IPR036875">
    <property type="entry name" value="Znf_CCHC_sf"/>
</dbReference>
<organism evidence="4">
    <name type="scientific">Tanacetum cinerariifolium</name>
    <name type="common">Dalmatian daisy</name>
    <name type="synonym">Chrysanthemum cinerariifolium</name>
    <dbReference type="NCBI Taxonomy" id="118510"/>
    <lineage>
        <taxon>Eukaryota</taxon>
        <taxon>Viridiplantae</taxon>
        <taxon>Streptophyta</taxon>
        <taxon>Embryophyta</taxon>
        <taxon>Tracheophyta</taxon>
        <taxon>Spermatophyta</taxon>
        <taxon>Magnoliopsida</taxon>
        <taxon>eudicotyledons</taxon>
        <taxon>Gunneridae</taxon>
        <taxon>Pentapetalae</taxon>
        <taxon>asterids</taxon>
        <taxon>campanulids</taxon>
        <taxon>Asterales</taxon>
        <taxon>Asteraceae</taxon>
        <taxon>Asteroideae</taxon>
        <taxon>Anthemideae</taxon>
        <taxon>Anthemidinae</taxon>
        <taxon>Tanacetum</taxon>
    </lineage>
</organism>
<keyword evidence="1" id="KW-0862">Zinc</keyword>
<dbReference type="SUPFAM" id="SSF57756">
    <property type="entry name" value="Retrovirus zinc finger-like domains"/>
    <property type="match status" value="1"/>
</dbReference>
<dbReference type="SMART" id="SM00343">
    <property type="entry name" value="ZnF_C2HC"/>
    <property type="match status" value="2"/>
</dbReference>
<keyword evidence="4" id="KW-0548">Nucleotidyltransferase</keyword>
<dbReference type="Gene3D" id="4.10.60.10">
    <property type="entry name" value="Zinc finger, CCHC-type"/>
    <property type="match status" value="1"/>
</dbReference>